<dbReference type="AlphaFoldDB" id="A0A750FGY3"/>
<dbReference type="EMBL" id="DAAVQR010000001">
    <property type="protein sequence ID" value="HAF6139499.1"/>
    <property type="molecule type" value="Genomic_DNA"/>
</dbReference>
<organism evidence="1">
    <name type="scientific">Salmonella enterica</name>
    <name type="common">Salmonella choleraesuis</name>
    <dbReference type="NCBI Taxonomy" id="28901"/>
    <lineage>
        <taxon>Bacteria</taxon>
        <taxon>Pseudomonadati</taxon>
        <taxon>Pseudomonadota</taxon>
        <taxon>Gammaproteobacteria</taxon>
        <taxon>Enterobacterales</taxon>
        <taxon>Enterobacteriaceae</taxon>
        <taxon>Salmonella</taxon>
    </lineage>
</organism>
<reference evidence="1" key="2">
    <citation type="submission" date="2020-02" db="EMBL/GenBank/DDBJ databases">
        <authorList>
            <consortium name="NCBI Pathogen Detection Project"/>
        </authorList>
    </citation>
    <scope>NUCLEOTIDE SEQUENCE</scope>
    <source>
        <strain evidence="1">MA.CK_99/00005427</strain>
    </source>
</reference>
<accession>A0A750FGY3</accession>
<evidence type="ECO:0000313" key="1">
    <source>
        <dbReference type="EMBL" id="HAF6139499.1"/>
    </source>
</evidence>
<sequence>MSDVSLVKIIEDLNDRVSKLSTENLALQQAIISIVSAMPPEQSSHAKKHLDEVIKFVEKEGSAAAIEVLEVQKPIYQMLFAHVK</sequence>
<comment type="caution">
    <text evidence="1">The sequence shown here is derived from an EMBL/GenBank/DDBJ whole genome shotgun (WGS) entry which is preliminary data.</text>
</comment>
<proteinExistence type="predicted"/>
<name>A0A750FGY3_SALER</name>
<reference evidence="1" key="1">
    <citation type="journal article" date="2018" name="Genome Biol.">
        <title>SKESA: strategic k-mer extension for scrupulous assemblies.</title>
        <authorList>
            <person name="Souvorov A."/>
            <person name="Agarwala R."/>
            <person name="Lipman D.J."/>
        </authorList>
    </citation>
    <scope>NUCLEOTIDE SEQUENCE</scope>
    <source>
        <strain evidence="1">MA.CK_99/00005427</strain>
    </source>
</reference>
<protein>
    <submittedName>
        <fullName evidence="1">Uncharacterized protein</fullName>
    </submittedName>
</protein>
<gene>
    <name evidence="1" type="ORF">G9B32_000684</name>
</gene>